<dbReference type="RefSeq" id="WP_130510117.1">
    <property type="nucleotide sequence ID" value="NZ_SHKY01000001.1"/>
</dbReference>
<keyword evidence="1" id="KW-0732">Signal</keyword>
<feature type="chain" id="PRO_5020408862" description="Secreted protein" evidence="1">
    <location>
        <begin position="24"/>
        <end position="114"/>
    </location>
</feature>
<comment type="caution">
    <text evidence="2">The sequence shown here is derived from an EMBL/GenBank/DDBJ whole genome shotgun (WGS) entry which is preliminary data.</text>
</comment>
<proteinExistence type="predicted"/>
<feature type="signal peptide" evidence="1">
    <location>
        <begin position="1"/>
        <end position="23"/>
    </location>
</feature>
<dbReference type="OrthoDB" id="3541994at2"/>
<name>A0A4Q7ZLX9_9ACTN</name>
<dbReference type="EMBL" id="SHKY01000001">
    <property type="protein sequence ID" value="RZU51345.1"/>
    <property type="molecule type" value="Genomic_DNA"/>
</dbReference>
<sequence>MRVLVTLAAAAATAALLPSPAQAESAGRTTFFTRADFTGAAQSVPHASCTSMVTVLRGRFLAVDNRPPVGCQVQVYANATPVWVTLCVGRSELPREVQLNPEVRSVRGTAALCH</sequence>
<protein>
    <recommendedName>
        <fullName evidence="4">Secreted protein</fullName>
    </recommendedName>
</protein>
<accession>A0A4Q7ZLX9</accession>
<evidence type="ECO:0008006" key="4">
    <source>
        <dbReference type="Google" id="ProtNLM"/>
    </source>
</evidence>
<evidence type="ECO:0000313" key="3">
    <source>
        <dbReference type="Proteomes" id="UP000292564"/>
    </source>
</evidence>
<dbReference type="Proteomes" id="UP000292564">
    <property type="component" value="Unassembled WGS sequence"/>
</dbReference>
<keyword evidence="3" id="KW-1185">Reference proteome</keyword>
<reference evidence="2 3" key="1">
    <citation type="submission" date="2019-02" db="EMBL/GenBank/DDBJ databases">
        <title>Sequencing the genomes of 1000 actinobacteria strains.</title>
        <authorList>
            <person name="Klenk H.-P."/>
        </authorList>
    </citation>
    <scope>NUCLEOTIDE SEQUENCE [LARGE SCALE GENOMIC DNA]</scope>
    <source>
        <strain evidence="2 3">DSM 45162</strain>
    </source>
</reference>
<gene>
    <name evidence="2" type="ORF">EV385_3160</name>
</gene>
<dbReference type="AlphaFoldDB" id="A0A4Q7ZLX9"/>
<evidence type="ECO:0000256" key="1">
    <source>
        <dbReference type="SAM" id="SignalP"/>
    </source>
</evidence>
<organism evidence="2 3">
    <name type="scientific">Krasilnikovia cinnamomea</name>
    <dbReference type="NCBI Taxonomy" id="349313"/>
    <lineage>
        <taxon>Bacteria</taxon>
        <taxon>Bacillati</taxon>
        <taxon>Actinomycetota</taxon>
        <taxon>Actinomycetes</taxon>
        <taxon>Micromonosporales</taxon>
        <taxon>Micromonosporaceae</taxon>
        <taxon>Krasilnikovia</taxon>
    </lineage>
</organism>
<evidence type="ECO:0000313" key="2">
    <source>
        <dbReference type="EMBL" id="RZU51345.1"/>
    </source>
</evidence>